<feature type="binding site" evidence="4">
    <location>
        <begin position="73"/>
        <end position="77"/>
    </location>
    <ligand>
        <name>AMP</name>
        <dbReference type="ChEBI" id="CHEBI:456215"/>
    </ligand>
</feature>
<evidence type="ECO:0000256" key="2">
    <source>
        <dbReference type="ARBA" id="ARBA00022801"/>
    </source>
</evidence>
<feature type="region of interest" description="Disordered" evidence="7">
    <location>
        <begin position="347"/>
        <end position="387"/>
    </location>
</feature>
<feature type="binding site" evidence="4">
    <location>
        <position position="249"/>
    </location>
    <ligand>
        <name>AMP</name>
        <dbReference type="ChEBI" id="CHEBI:456215"/>
    </ligand>
</feature>
<dbReference type="EMBL" id="JABAYA010000002">
    <property type="protein sequence ID" value="KAF7732581.1"/>
    <property type="molecule type" value="Genomic_DNA"/>
</dbReference>
<dbReference type="InterPro" id="IPR003607">
    <property type="entry name" value="HD/PDEase_dom"/>
</dbReference>
<dbReference type="GO" id="GO:0004114">
    <property type="term" value="F:3',5'-cyclic-nucleotide phosphodiesterase activity"/>
    <property type="evidence" value="ECO:0007669"/>
    <property type="project" value="InterPro"/>
</dbReference>
<feature type="compositionally biased region" description="Basic residues" evidence="7">
    <location>
        <begin position="417"/>
        <end position="431"/>
    </location>
</feature>
<feature type="binding site" evidence="5">
    <location>
        <position position="130"/>
    </location>
    <ligand>
        <name>Zn(2+)</name>
        <dbReference type="ChEBI" id="CHEBI:29105"/>
        <label>1</label>
    </ligand>
</feature>
<dbReference type="InterPro" id="IPR023088">
    <property type="entry name" value="PDEase"/>
</dbReference>
<feature type="region of interest" description="Disordered" evidence="7">
    <location>
        <begin position="408"/>
        <end position="431"/>
    </location>
</feature>
<evidence type="ECO:0000256" key="3">
    <source>
        <dbReference type="PIRSR" id="PIRSR623088-1"/>
    </source>
</evidence>
<dbReference type="InterPro" id="IPR036971">
    <property type="entry name" value="PDEase_catalytic_dom_sf"/>
</dbReference>
<dbReference type="Pfam" id="PF00233">
    <property type="entry name" value="PDEase_I"/>
    <property type="match status" value="1"/>
</dbReference>
<feature type="binding site" evidence="5">
    <location>
        <position position="129"/>
    </location>
    <ligand>
        <name>Zn(2+)</name>
        <dbReference type="ChEBI" id="CHEBI:29105"/>
        <label>1</label>
    </ligand>
</feature>
<keyword evidence="1 5" id="KW-0479">Metal-binding</keyword>
<dbReference type="EC" id="3.1.4.-" evidence="6"/>
<evidence type="ECO:0000256" key="4">
    <source>
        <dbReference type="PIRSR" id="PIRSR623088-2"/>
    </source>
</evidence>
<sequence>MEISRRAYLKSQVCRWDFLPLELTDEDLIHCAYLLFEHVLNHPELEALRVPEDDLYQFLFDIYNSYHSKNPYHNFRHAVDVLQATYYFLCRIGATTPIDSDPTLSYQQPVHTLLRPLNVFALLLASIGHDVGHPGVNNMFMVNTATPLAILYNDRSVLESFHSMAFYHILQQHCFSQITDIRNHPEYASFRSIIVSSILATDMSLHDEYVQKIRDQAERIRTNEFNPNDEVQCERERLILCGALIKCADISNCARPFSSAKRWAQYLAEEFFQQGDLEKELGLSVMPMNERGKLRLEDFQLSFKRHIALKLFQAVSDVTKEMSFTLDYINENINYWEIMKNDSGLGGEMEPLEKSNPYRADAKETSEPDPASRISINSRDQEHLDSRPSSQLNASYFLAASYHHSQSMEDKSELHRSSKLRHRERHHHRYQRRGWNDKIATACQCIVQ</sequence>
<evidence type="ECO:0000256" key="1">
    <source>
        <dbReference type="ARBA" id="ARBA00022723"/>
    </source>
</evidence>
<dbReference type="Proteomes" id="UP000605846">
    <property type="component" value="Unassembled WGS sequence"/>
</dbReference>
<evidence type="ECO:0000259" key="8">
    <source>
        <dbReference type="PROSITE" id="PS51845"/>
    </source>
</evidence>
<keyword evidence="10" id="KW-1185">Reference proteome</keyword>
<dbReference type="Gene3D" id="1.10.1300.10">
    <property type="entry name" value="3'5'-cyclic nucleotide phosphodiesterase, catalytic domain"/>
    <property type="match status" value="1"/>
</dbReference>
<dbReference type="SMART" id="SM00471">
    <property type="entry name" value="HDc"/>
    <property type="match status" value="1"/>
</dbReference>
<dbReference type="PANTHER" id="PTHR11347">
    <property type="entry name" value="CYCLIC NUCLEOTIDE PHOSPHODIESTERASE"/>
    <property type="match status" value="1"/>
</dbReference>
<reference evidence="9" key="1">
    <citation type="submission" date="2020-01" db="EMBL/GenBank/DDBJ databases">
        <title>Genome Sequencing of Three Apophysomyces-Like Fungal Strains Confirms a Novel Fungal Genus in the Mucoromycota with divergent Burkholderia-like Endosymbiotic Bacteria.</title>
        <authorList>
            <person name="Stajich J.E."/>
            <person name="Macias A.M."/>
            <person name="Carter-House D."/>
            <person name="Lovett B."/>
            <person name="Kasson L.R."/>
            <person name="Berry K."/>
            <person name="Grigoriev I."/>
            <person name="Chang Y."/>
            <person name="Spatafora J."/>
            <person name="Kasson M.T."/>
        </authorList>
    </citation>
    <scope>NUCLEOTIDE SEQUENCE</scope>
    <source>
        <strain evidence="9">NRRL A-21654</strain>
    </source>
</reference>
<evidence type="ECO:0000256" key="6">
    <source>
        <dbReference type="RuleBase" id="RU363067"/>
    </source>
</evidence>
<keyword evidence="2 6" id="KW-0378">Hydrolase</keyword>
<evidence type="ECO:0000313" key="9">
    <source>
        <dbReference type="EMBL" id="KAF7732581.1"/>
    </source>
</evidence>
<protein>
    <recommendedName>
        <fullName evidence="6">Phosphodiesterase</fullName>
        <ecNumber evidence="6">3.1.4.-</ecNumber>
    </recommendedName>
</protein>
<proteinExistence type="inferred from homology"/>
<dbReference type="AlphaFoldDB" id="A0A8H7BWD4"/>
<feature type="binding site" evidence="5">
    <location>
        <position position="249"/>
    </location>
    <ligand>
        <name>Zn(2+)</name>
        <dbReference type="ChEBI" id="CHEBI:29105"/>
        <label>1</label>
    </ligand>
</feature>
<dbReference type="OrthoDB" id="546632at2759"/>
<evidence type="ECO:0000313" key="10">
    <source>
        <dbReference type="Proteomes" id="UP000605846"/>
    </source>
</evidence>
<gene>
    <name evidence="9" type="primary">PDE2_2</name>
    <name evidence="9" type="ORF">EC973_003328</name>
</gene>
<dbReference type="PROSITE" id="PS00126">
    <property type="entry name" value="PDEASE_I_1"/>
    <property type="match status" value="1"/>
</dbReference>
<dbReference type="InterPro" id="IPR002073">
    <property type="entry name" value="PDEase_catalytic_dom"/>
</dbReference>
<accession>A0A8H7BWD4</accession>
<feature type="binding site" evidence="4">
    <location>
        <position position="300"/>
    </location>
    <ligand>
        <name>AMP</name>
        <dbReference type="ChEBI" id="CHEBI:456215"/>
    </ligand>
</feature>
<feature type="active site" description="Proton donor" evidence="3">
    <location>
        <position position="73"/>
    </location>
</feature>
<evidence type="ECO:0000256" key="5">
    <source>
        <dbReference type="PIRSR" id="PIRSR623088-3"/>
    </source>
</evidence>
<feature type="binding site" evidence="5">
    <location>
        <position position="77"/>
    </location>
    <ligand>
        <name>Zn(2+)</name>
        <dbReference type="ChEBI" id="CHEBI:29105"/>
        <label>1</label>
    </ligand>
</feature>
<dbReference type="GO" id="GO:0046872">
    <property type="term" value="F:metal ion binding"/>
    <property type="evidence" value="ECO:0007669"/>
    <property type="project" value="UniProtKB-KW"/>
</dbReference>
<dbReference type="InterPro" id="IPR023174">
    <property type="entry name" value="PDEase_CS"/>
</dbReference>
<comment type="similarity">
    <text evidence="6">Belongs to the cyclic nucleotide phosphodiesterase family.</text>
</comment>
<evidence type="ECO:0000256" key="7">
    <source>
        <dbReference type="SAM" id="MobiDB-lite"/>
    </source>
</evidence>
<dbReference type="PRINTS" id="PR00387">
    <property type="entry name" value="PDIESTERASE1"/>
</dbReference>
<dbReference type="CDD" id="cd00077">
    <property type="entry name" value="HDc"/>
    <property type="match status" value="1"/>
</dbReference>
<comment type="caution">
    <text evidence="9">The sequence shown here is derived from an EMBL/GenBank/DDBJ whole genome shotgun (WGS) entry which is preliminary data.</text>
</comment>
<feature type="binding site" evidence="4">
    <location>
        <position position="130"/>
    </location>
    <ligand>
        <name>AMP</name>
        <dbReference type="ChEBI" id="CHEBI:456215"/>
    </ligand>
</feature>
<name>A0A8H7BWD4_9FUNG</name>
<organism evidence="9 10">
    <name type="scientific">Apophysomyces ossiformis</name>
    <dbReference type="NCBI Taxonomy" id="679940"/>
    <lineage>
        <taxon>Eukaryota</taxon>
        <taxon>Fungi</taxon>
        <taxon>Fungi incertae sedis</taxon>
        <taxon>Mucoromycota</taxon>
        <taxon>Mucoromycotina</taxon>
        <taxon>Mucoromycetes</taxon>
        <taxon>Mucorales</taxon>
        <taxon>Mucorineae</taxon>
        <taxon>Mucoraceae</taxon>
        <taxon>Apophysomyces</taxon>
    </lineage>
</organism>
<dbReference type="SUPFAM" id="SSF109604">
    <property type="entry name" value="HD-domain/PDEase-like"/>
    <property type="match status" value="1"/>
</dbReference>
<dbReference type="GO" id="GO:0007165">
    <property type="term" value="P:signal transduction"/>
    <property type="evidence" value="ECO:0007669"/>
    <property type="project" value="InterPro"/>
</dbReference>
<feature type="binding site" evidence="5">
    <location>
        <position position="130"/>
    </location>
    <ligand>
        <name>Zn(2+)</name>
        <dbReference type="ChEBI" id="CHEBI:29105"/>
        <label>2</label>
    </ligand>
</feature>
<comment type="cofactor">
    <cofactor evidence="6">
        <name>a divalent metal cation</name>
        <dbReference type="ChEBI" id="CHEBI:60240"/>
    </cofactor>
    <text evidence="6">Binds 2 divalent metal cations per subunit. Site 1 may preferentially bind zinc ions, while site 2 has a preference for magnesium and/or manganese ions.</text>
</comment>
<dbReference type="PROSITE" id="PS51845">
    <property type="entry name" value="PDEASE_I_2"/>
    <property type="match status" value="1"/>
</dbReference>
<feature type="domain" description="PDEase" evidence="8">
    <location>
        <begin position="1"/>
        <end position="343"/>
    </location>
</feature>